<keyword evidence="2 6" id="KW-0698">rRNA processing</keyword>
<evidence type="ECO:0000313" key="7">
    <source>
        <dbReference type="EMBL" id="QDG51252.1"/>
    </source>
</evidence>
<dbReference type="AlphaFoldDB" id="A0A4Y6PSE2"/>
<dbReference type="PIRSF" id="PIRSF003078">
    <property type="entry name" value="GidB"/>
    <property type="match status" value="1"/>
</dbReference>
<evidence type="ECO:0000256" key="2">
    <source>
        <dbReference type="ARBA" id="ARBA00022552"/>
    </source>
</evidence>
<keyword evidence="8" id="KW-1185">Reference proteome</keyword>
<sequence>MPLQKLQNFCTANNLPWTDEIVNDFATYLELLTHFNKVMNLIGPMSEGEVVDQLLIDSVAAAAVCAPQGPILDVGSGAGLPGVPLKLLYPDLPITLVEPRQKRTTFLKIVLNRLDLADTTIERKRIEEVERAEFSYVISKAFQPPVQWLETASEWTADEGVVMCLTRPDERAALEAKAGELGLELAGACDDTTVLGAPSVGDVRAIYAFGQPGE</sequence>
<dbReference type="Pfam" id="PF02527">
    <property type="entry name" value="GidB"/>
    <property type="match status" value="1"/>
</dbReference>
<reference evidence="7 8" key="1">
    <citation type="submission" date="2019-06" db="EMBL/GenBank/DDBJ databases">
        <title>Persicimonas caeni gen. nov., sp. nov., a predatory bacterium isolated from solar saltern.</title>
        <authorList>
            <person name="Wang S."/>
        </authorList>
    </citation>
    <scope>NUCLEOTIDE SEQUENCE [LARGE SCALE GENOMIC DNA]</scope>
    <source>
        <strain evidence="7 8">YN101</strain>
    </source>
</reference>
<feature type="binding site" evidence="6">
    <location>
        <position position="140"/>
    </location>
    <ligand>
        <name>S-adenosyl-L-methionine</name>
        <dbReference type="ChEBI" id="CHEBI:59789"/>
    </ligand>
</feature>
<dbReference type="InterPro" id="IPR003682">
    <property type="entry name" value="rRNA_ssu_MeTfrase_G"/>
</dbReference>
<accession>A0A5B8Y7U2</accession>
<dbReference type="NCBIfam" id="TIGR00138">
    <property type="entry name" value="rsmG_gidB"/>
    <property type="match status" value="1"/>
</dbReference>
<comment type="caution">
    <text evidence="6">Lacks conserved residue(s) required for the propagation of feature annotation.</text>
</comment>
<dbReference type="RefSeq" id="WP_141197737.1">
    <property type="nucleotide sequence ID" value="NZ_CP041186.1"/>
</dbReference>
<dbReference type="HAMAP" id="MF_00074">
    <property type="entry name" value="16SrRNA_methyltr_G"/>
    <property type="match status" value="1"/>
</dbReference>
<feature type="binding site" evidence="6">
    <location>
        <position position="75"/>
    </location>
    <ligand>
        <name>S-adenosyl-L-methionine</name>
        <dbReference type="ChEBI" id="CHEBI:59789"/>
    </ligand>
</feature>
<evidence type="ECO:0000256" key="5">
    <source>
        <dbReference type="ARBA" id="ARBA00022691"/>
    </source>
</evidence>
<keyword evidence="3 6" id="KW-0489">Methyltransferase</keyword>
<dbReference type="OrthoDB" id="9808773at2"/>
<evidence type="ECO:0000256" key="1">
    <source>
        <dbReference type="ARBA" id="ARBA00022490"/>
    </source>
</evidence>
<dbReference type="PANTHER" id="PTHR31760:SF0">
    <property type="entry name" value="S-ADENOSYL-L-METHIONINE-DEPENDENT METHYLTRANSFERASES SUPERFAMILY PROTEIN"/>
    <property type="match status" value="1"/>
</dbReference>
<comment type="subcellular location">
    <subcellularLocation>
        <location evidence="6">Cytoplasm</location>
    </subcellularLocation>
</comment>
<protein>
    <recommendedName>
        <fullName evidence="6">Ribosomal RNA small subunit methyltransferase G</fullName>
        <ecNumber evidence="6">2.1.1.-</ecNumber>
    </recommendedName>
    <alternativeName>
        <fullName evidence="6">16S rRNA 7-methylguanosine methyltransferase</fullName>
        <shortName evidence="6">16S rRNA m7G methyltransferase</shortName>
    </alternativeName>
</protein>
<evidence type="ECO:0000313" key="8">
    <source>
        <dbReference type="Proteomes" id="UP000315995"/>
    </source>
</evidence>
<proteinExistence type="inferred from homology"/>
<keyword evidence="5 6" id="KW-0949">S-adenosyl-L-methionine</keyword>
<dbReference type="GO" id="GO:0005829">
    <property type="term" value="C:cytosol"/>
    <property type="evidence" value="ECO:0007669"/>
    <property type="project" value="TreeGrafter"/>
</dbReference>
<evidence type="ECO:0000256" key="6">
    <source>
        <dbReference type="HAMAP-Rule" id="MF_00074"/>
    </source>
</evidence>
<dbReference type="InterPro" id="IPR029063">
    <property type="entry name" value="SAM-dependent_MTases_sf"/>
</dbReference>
<dbReference type="EC" id="2.1.1.-" evidence="6"/>
<keyword evidence="1 6" id="KW-0963">Cytoplasm</keyword>
<comment type="function">
    <text evidence="6">Specifically methylates the N7 position of a guanine in 16S rRNA.</text>
</comment>
<dbReference type="Gene3D" id="3.40.50.150">
    <property type="entry name" value="Vaccinia Virus protein VP39"/>
    <property type="match status" value="1"/>
</dbReference>
<dbReference type="GO" id="GO:0070043">
    <property type="term" value="F:rRNA (guanine-N7-)-methyltransferase activity"/>
    <property type="evidence" value="ECO:0007669"/>
    <property type="project" value="UniProtKB-UniRule"/>
</dbReference>
<dbReference type="Proteomes" id="UP000315995">
    <property type="component" value="Chromosome"/>
</dbReference>
<dbReference type="EMBL" id="CP041186">
    <property type="protein sequence ID" value="QDG51252.1"/>
    <property type="molecule type" value="Genomic_DNA"/>
</dbReference>
<comment type="similarity">
    <text evidence="6">Belongs to the methyltransferase superfamily. RNA methyltransferase RsmG family.</text>
</comment>
<feature type="binding site" evidence="6">
    <location>
        <begin position="126"/>
        <end position="127"/>
    </location>
    <ligand>
        <name>S-adenosyl-L-methionine</name>
        <dbReference type="ChEBI" id="CHEBI:59789"/>
    </ligand>
</feature>
<evidence type="ECO:0000256" key="4">
    <source>
        <dbReference type="ARBA" id="ARBA00022679"/>
    </source>
</evidence>
<dbReference type="PANTHER" id="PTHR31760">
    <property type="entry name" value="S-ADENOSYL-L-METHIONINE-DEPENDENT METHYLTRANSFERASES SUPERFAMILY PROTEIN"/>
    <property type="match status" value="1"/>
</dbReference>
<organism evidence="7 8">
    <name type="scientific">Persicimonas caeni</name>
    <dbReference type="NCBI Taxonomy" id="2292766"/>
    <lineage>
        <taxon>Bacteria</taxon>
        <taxon>Deltaproteobacteria</taxon>
        <taxon>Bradymonadales</taxon>
        <taxon>Bradymonadaceae</taxon>
        <taxon>Persicimonas</taxon>
    </lineage>
</organism>
<keyword evidence="4 6" id="KW-0808">Transferase</keyword>
<gene>
    <name evidence="6 7" type="primary">rsmG</name>
    <name evidence="7" type="ORF">FIV42_11020</name>
</gene>
<dbReference type="SUPFAM" id="SSF53335">
    <property type="entry name" value="S-adenosyl-L-methionine-dependent methyltransferases"/>
    <property type="match status" value="1"/>
</dbReference>
<name>A0A4Y6PSE2_PERCE</name>
<evidence type="ECO:0000256" key="3">
    <source>
        <dbReference type="ARBA" id="ARBA00022603"/>
    </source>
</evidence>
<accession>A0A4Y6PSE2</accession>
<feature type="binding site" evidence="6">
    <location>
        <position position="80"/>
    </location>
    <ligand>
        <name>S-adenosyl-L-methionine</name>
        <dbReference type="ChEBI" id="CHEBI:59789"/>
    </ligand>
</feature>